<proteinExistence type="predicted"/>
<dbReference type="RefSeq" id="WP_282012054.1">
    <property type="nucleotide sequence ID" value="NZ_OX336137.1"/>
</dbReference>
<keyword evidence="3" id="KW-1185">Reference proteome</keyword>
<sequence length="96" mass="11822">MRWFTFAYWKEWWFNKPETERKRLKSFVPLLLYTFGFLYFVIYLSILNSVNRYKTGDTVKSWFGGDRPEIVELKEHQERQIQKSYKELRKQVSGGR</sequence>
<evidence type="ECO:0000256" key="1">
    <source>
        <dbReference type="SAM" id="Phobius"/>
    </source>
</evidence>
<feature type="transmembrane region" description="Helical" evidence="1">
    <location>
        <begin position="27"/>
        <end position="46"/>
    </location>
</feature>
<evidence type="ECO:0000313" key="3">
    <source>
        <dbReference type="Proteomes" id="UP001157733"/>
    </source>
</evidence>
<keyword evidence="1" id="KW-0812">Transmembrane</keyword>
<organism evidence="2 3">
    <name type="scientific">Nitrospina watsonii</name>
    <dbReference type="NCBI Taxonomy" id="1323948"/>
    <lineage>
        <taxon>Bacteria</taxon>
        <taxon>Pseudomonadati</taxon>
        <taxon>Nitrospinota/Tectimicrobiota group</taxon>
        <taxon>Nitrospinota</taxon>
        <taxon>Nitrospinia</taxon>
        <taxon>Nitrospinales</taxon>
        <taxon>Nitrospinaceae</taxon>
        <taxon>Nitrospina</taxon>
    </lineage>
</organism>
<evidence type="ECO:0000313" key="2">
    <source>
        <dbReference type="EMBL" id="CAI2719205.1"/>
    </source>
</evidence>
<protein>
    <submittedName>
        <fullName evidence="2">Uncharacterized protein</fullName>
    </submittedName>
</protein>
<gene>
    <name evidence="2" type="ORF">NSPWAT_2349</name>
</gene>
<keyword evidence="1" id="KW-1133">Transmembrane helix</keyword>
<dbReference type="EMBL" id="OX336137">
    <property type="protein sequence ID" value="CAI2719205.1"/>
    <property type="molecule type" value="Genomic_DNA"/>
</dbReference>
<keyword evidence="1" id="KW-0472">Membrane</keyword>
<reference evidence="2 3" key="1">
    <citation type="submission" date="2022-09" db="EMBL/GenBank/DDBJ databases">
        <authorList>
            <person name="Kop L."/>
        </authorList>
    </citation>
    <scope>NUCLEOTIDE SEQUENCE [LARGE SCALE GENOMIC DNA]</scope>
    <source>
        <strain evidence="2 3">347</strain>
    </source>
</reference>
<name>A0ABN8W386_9BACT</name>
<accession>A0ABN8W386</accession>
<dbReference type="Proteomes" id="UP001157733">
    <property type="component" value="Chromosome"/>
</dbReference>